<dbReference type="SUPFAM" id="SSF49879">
    <property type="entry name" value="SMAD/FHA domain"/>
    <property type="match status" value="1"/>
</dbReference>
<dbReference type="Pfam" id="PF00498">
    <property type="entry name" value="FHA"/>
    <property type="match status" value="1"/>
</dbReference>
<proteinExistence type="predicted"/>
<keyword evidence="1" id="KW-0597">Phosphoprotein</keyword>
<organism evidence="3 4">
    <name type="scientific">Cryobacterium zhongshanensis</name>
    <dbReference type="NCBI Taxonomy" id="2928153"/>
    <lineage>
        <taxon>Bacteria</taxon>
        <taxon>Bacillati</taxon>
        <taxon>Actinomycetota</taxon>
        <taxon>Actinomycetes</taxon>
        <taxon>Micrococcales</taxon>
        <taxon>Microbacteriaceae</taxon>
        <taxon>Cryobacterium</taxon>
    </lineage>
</organism>
<dbReference type="PROSITE" id="PS50006">
    <property type="entry name" value="FHA_DOMAIN"/>
    <property type="match status" value="1"/>
</dbReference>
<sequence>MSEASAGAAVVKAPRVKAARASRRRVVDVVPALPLITAVEVSARLQAGQLGRVEVYPIPDSVLPGTPSVLVRPVRAPLPVAASLRPRGGARSGTAAPYRFVIDGHATLVHAAFGVIGRSPDPTVDSQAIAVTDPGRSLSRNHLGFEVDARGRLLVVDLRSANGSEILAASGERTECVPGRRYVVGNGDALLLGNFDVTVARG</sequence>
<feature type="domain" description="FHA" evidence="2">
    <location>
        <begin position="114"/>
        <end position="166"/>
    </location>
</feature>
<evidence type="ECO:0000313" key="4">
    <source>
        <dbReference type="Proteomes" id="UP001165341"/>
    </source>
</evidence>
<dbReference type="RefSeq" id="WP_243011973.1">
    <property type="nucleotide sequence ID" value="NZ_JALGAR010000002.1"/>
</dbReference>
<keyword evidence="4" id="KW-1185">Reference proteome</keyword>
<dbReference type="EMBL" id="JALGAR010000002">
    <property type="protein sequence ID" value="MCI4658214.1"/>
    <property type="molecule type" value="Genomic_DNA"/>
</dbReference>
<dbReference type="InterPro" id="IPR008984">
    <property type="entry name" value="SMAD_FHA_dom_sf"/>
</dbReference>
<evidence type="ECO:0000259" key="2">
    <source>
        <dbReference type="PROSITE" id="PS50006"/>
    </source>
</evidence>
<evidence type="ECO:0000256" key="1">
    <source>
        <dbReference type="ARBA" id="ARBA00022553"/>
    </source>
</evidence>
<accession>A0AA41QVI3</accession>
<comment type="caution">
    <text evidence="3">The sequence shown here is derived from an EMBL/GenBank/DDBJ whole genome shotgun (WGS) entry which is preliminary data.</text>
</comment>
<dbReference type="Proteomes" id="UP001165341">
    <property type="component" value="Unassembled WGS sequence"/>
</dbReference>
<reference evidence="3" key="1">
    <citation type="submission" date="2022-03" db="EMBL/GenBank/DDBJ databases">
        <title>Cryobacterium sp. nov. strain ZS14-85, isolated from Antarctic soil.</title>
        <authorList>
            <person name="Li J."/>
            <person name="Niu G."/>
        </authorList>
    </citation>
    <scope>NUCLEOTIDE SEQUENCE</scope>
    <source>
        <strain evidence="3">ZS14-85</strain>
    </source>
</reference>
<dbReference type="AlphaFoldDB" id="A0AA41QVI3"/>
<evidence type="ECO:0000313" key="3">
    <source>
        <dbReference type="EMBL" id="MCI4658214.1"/>
    </source>
</evidence>
<dbReference type="InterPro" id="IPR000253">
    <property type="entry name" value="FHA_dom"/>
</dbReference>
<protein>
    <submittedName>
        <fullName evidence="3">FHA domain-containing protein</fullName>
    </submittedName>
</protein>
<dbReference type="Gene3D" id="2.60.200.20">
    <property type="match status" value="1"/>
</dbReference>
<gene>
    <name evidence="3" type="ORF">MQH31_10390</name>
</gene>
<name>A0AA41QVI3_9MICO</name>